<dbReference type="Proteomes" id="UP000321903">
    <property type="component" value="Unassembled WGS sequence"/>
</dbReference>
<dbReference type="Pfam" id="PF10881">
    <property type="entry name" value="DUF2726"/>
    <property type="match status" value="1"/>
</dbReference>
<dbReference type="AlphaFoldDB" id="A0A5C7A713"/>
<accession>A0A5C7A713</accession>
<dbReference type="OrthoDB" id="5782056at2"/>
<dbReference type="Gene3D" id="3.40.960.10">
    <property type="entry name" value="VSR Endonuclease"/>
    <property type="match status" value="1"/>
</dbReference>
<evidence type="ECO:0000313" key="3">
    <source>
        <dbReference type="Proteomes" id="UP000321903"/>
    </source>
</evidence>
<evidence type="ECO:0000313" key="2">
    <source>
        <dbReference type="EMBL" id="TXD96517.1"/>
    </source>
</evidence>
<reference evidence="2 3" key="1">
    <citation type="submission" date="2019-08" db="EMBL/GenBank/DDBJ databases">
        <title>Genome sequence of Psychrobacter frigidicola ACAM304 (type strain).</title>
        <authorList>
            <person name="Bowman J.P."/>
        </authorList>
    </citation>
    <scope>NUCLEOTIDE SEQUENCE [LARGE SCALE GENOMIC DNA]</scope>
    <source>
        <strain evidence="2 3">ACAM 304</strain>
    </source>
</reference>
<gene>
    <name evidence="2" type="ORF">ES754_10290</name>
</gene>
<protein>
    <submittedName>
        <fullName evidence="2">DUF2726 domain-containing protein</fullName>
    </submittedName>
</protein>
<dbReference type="InterPro" id="IPR024402">
    <property type="entry name" value="DUF2726"/>
</dbReference>
<proteinExistence type="predicted"/>
<comment type="caution">
    <text evidence="2">The sequence shown here is derived from an EMBL/GenBank/DDBJ whole genome shotgun (WGS) entry which is preliminary data.</text>
</comment>
<keyword evidence="3" id="KW-1185">Reference proteome</keyword>
<evidence type="ECO:0000259" key="1">
    <source>
        <dbReference type="Pfam" id="PF10881"/>
    </source>
</evidence>
<dbReference type="RefSeq" id="WP_147224098.1">
    <property type="nucleotide sequence ID" value="NZ_CAJGYY010000001.1"/>
</dbReference>
<sequence>MSFGVIFLVLAAGFLGLIVVSKLRSSHPSKHQEPTKDTDSEPKPVGGDELAIWPFAPMPIMTDTEVIFFHKLKNALPEYHIFVQVQLSRIIASNSEEASERSFWFNRICRQSVDYVIIDIDAQTTLVAIELDDWTHNSKASQKADDKKDKALASAGIPIVRFHAERMPSADMLRYELIQVIETY</sequence>
<feature type="domain" description="DUF2726" evidence="1">
    <location>
        <begin position="59"/>
        <end position="177"/>
    </location>
</feature>
<organism evidence="2 3">
    <name type="scientific">Psychrobacter frigidicola</name>
    <dbReference type="NCBI Taxonomy" id="45611"/>
    <lineage>
        <taxon>Bacteria</taxon>
        <taxon>Pseudomonadati</taxon>
        <taxon>Pseudomonadota</taxon>
        <taxon>Gammaproteobacteria</taxon>
        <taxon>Moraxellales</taxon>
        <taxon>Moraxellaceae</taxon>
        <taxon>Psychrobacter</taxon>
    </lineage>
</organism>
<dbReference type="EMBL" id="VORZ01000003">
    <property type="protein sequence ID" value="TXD96517.1"/>
    <property type="molecule type" value="Genomic_DNA"/>
</dbReference>
<name>A0A5C7A713_9GAMM</name>